<evidence type="ECO:0000256" key="2">
    <source>
        <dbReference type="ARBA" id="ARBA00004496"/>
    </source>
</evidence>
<dbReference type="PANTHER" id="PTHR15352:SF1">
    <property type="entry name" value="KASH5-LIKE COILED-COIL DOMAIN-CONTAINING PROTEIN"/>
    <property type="match status" value="1"/>
</dbReference>
<comment type="subcellular location">
    <subcellularLocation>
        <location evidence="2">Cytoplasm</location>
    </subcellularLocation>
    <subcellularLocation>
        <location evidence="1">Membrane</location>
        <topology evidence="1">Single-pass membrane protein</topology>
    </subcellularLocation>
</comment>
<keyword evidence="3" id="KW-0963">Cytoplasm</keyword>
<evidence type="ECO:0000256" key="1">
    <source>
        <dbReference type="ARBA" id="ARBA00004167"/>
    </source>
</evidence>
<evidence type="ECO:0000256" key="9">
    <source>
        <dbReference type="SAM" id="MobiDB-lite"/>
    </source>
</evidence>
<dbReference type="Pfam" id="PF05781">
    <property type="entry name" value="MRVI1"/>
    <property type="match status" value="1"/>
</dbReference>
<feature type="region of interest" description="Disordered" evidence="9">
    <location>
        <begin position="1"/>
        <end position="29"/>
    </location>
</feature>
<evidence type="ECO:0000256" key="4">
    <source>
        <dbReference type="ARBA" id="ARBA00022692"/>
    </source>
</evidence>
<dbReference type="Proteomes" id="UP000678393">
    <property type="component" value="Unassembled WGS sequence"/>
</dbReference>
<evidence type="ECO:0000256" key="6">
    <source>
        <dbReference type="ARBA" id="ARBA00023054"/>
    </source>
</evidence>
<evidence type="ECO:0000256" key="8">
    <source>
        <dbReference type="SAM" id="Coils"/>
    </source>
</evidence>
<evidence type="ECO:0000313" key="11">
    <source>
        <dbReference type="Proteomes" id="UP000678393"/>
    </source>
</evidence>
<organism evidence="10 11">
    <name type="scientific">Candidula unifasciata</name>
    <dbReference type="NCBI Taxonomy" id="100452"/>
    <lineage>
        <taxon>Eukaryota</taxon>
        <taxon>Metazoa</taxon>
        <taxon>Spiralia</taxon>
        <taxon>Lophotrochozoa</taxon>
        <taxon>Mollusca</taxon>
        <taxon>Gastropoda</taxon>
        <taxon>Heterobranchia</taxon>
        <taxon>Euthyneura</taxon>
        <taxon>Panpulmonata</taxon>
        <taxon>Eupulmonata</taxon>
        <taxon>Stylommatophora</taxon>
        <taxon>Helicina</taxon>
        <taxon>Helicoidea</taxon>
        <taxon>Geomitridae</taxon>
        <taxon>Candidula</taxon>
    </lineage>
</organism>
<gene>
    <name evidence="10" type="ORF">CUNI_LOCUS18786</name>
</gene>
<accession>A0A8S3ZYJ0</accession>
<dbReference type="EMBL" id="CAJHNH020006013">
    <property type="protein sequence ID" value="CAG5133228.1"/>
    <property type="molecule type" value="Genomic_DNA"/>
</dbReference>
<dbReference type="OrthoDB" id="10062605at2759"/>
<dbReference type="GO" id="GO:0016020">
    <property type="term" value="C:membrane"/>
    <property type="evidence" value="ECO:0007669"/>
    <property type="project" value="UniProtKB-SubCell"/>
</dbReference>
<sequence length="297" mass="32892">MQNNLASKKREHLNIRKGRKLPELSESSELEDLNVQSTTVAINGSHTSVTETSATKMPQTPGVDENPDAAPKLLDNPVTPSMPDSFLRKLGVAVSIGSTGDIFSLDQLPEKEIESTFVSLALAFKTDKLTLDQRVIVQERSRDLAEKNVDTELRGLRESVEILSDLVTDKQTRGILQKIKKHIGILEQLAARVSSRAEVYGAVQQEKRMCKAMEVMVIYTENLRRVREKEESELQEARKLLSEKSVTGYSNDSGIRRSMSVCAINPSGRPMRRRSEVTLPRIIGGAGSPPLNPTSNL</sequence>
<evidence type="ECO:0000256" key="5">
    <source>
        <dbReference type="ARBA" id="ARBA00022989"/>
    </source>
</evidence>
<protein>
    <submittedName>
        <fullName evidence="10">Uncharacterized protein</fullName>
    </submittedName>
</protein>
<evidence type="ECO:0000313" key="10">
    <source>
        <dbReference type="EMBL" id="CAG5133228.1"/>
    </source>
</evidence>
<dbReference type="AlphaFoldDB" id="A0A8S3ZYJ0"/>
<proteinExistence type="predicted"/>
<dbReference type="PANTHER" id="PTHR15352">
    <property type="entry name" value="LYMPHOID-RESTRICTED MEMBRANE PROTEIN, JAW1"/>
    <property type="match status" value="1"/>
</dbReference>
<keyword evidence="11" id="KW-1185">Reference proteome</keyword>
<dbReference type="InterPro" id="IPR008677">
    <property type="entry name" value="MRVI1"/>
</dbReference>
<feature type="region of interest" description="Disordered" evidence="9">
    <location>
        <begin position="44"/>
        <end position="80"/>
    </location>
</feature>
<feature type="coiled-coil region" evidence="8">
    <location>
        <begin position="220"/>
        <end position="247"/>
    </location>
</feature>
<dbReference type="GO" id="GO:0005737">
    <property type="term" value="C:cytoplasm"/>
    <property type="evidence" value="ECO:0007669"/>
    <property type="project" value="UniProtKB-SubCell"/>
</dbReference>
<keyword evidence="5" id="KW-1133">Transmembrane helix</keyword>
<evidence type="ECO:0000256" key="7">
    <source>
        <dbReference type="ARBA" id="ARBA00023136"/>
    </source>
</evidence>
<feature type="compositionally biased region" description="Polar residues" evidence="9">
    <location>
        <begin position="44"/>
        <end position="58"/>
    </location>
</feature>
<keyword evidence="6 8" id="KW-0175">Coiled coil</keyword>
<comment type="caution">
    <text evidence="10">The sequence shown here is derived from an EMBL/GenBank/DDBJ whole genome shotgun (WGS) entry which is preliminary data.</text>
</comment>
<reference evidence="10" key="1">
    <citation type="submission" date="2021-04" db="EMBL/GenBank/DDBJ databases">
        <authorList>
            <consortium name="Molecular Ecology Group"/>
        </authorList>
    </citation>
    <scope>NUCLEOTIDE SEQUENCE</scope>
</reference>
<feature type="non-terminal residue" evidence="10">
    <location>
        <position position="1"/>
    </location>
</feature>
<keyword evidence="7" id="KW-0472">Membrane</keyword>
<evidence type="ECO:0000256" key="3">
    <source>
        <dbReference type="ARBA" id="ARBA00022490"/>
    </source>
</evidence>
<name>A0A8S3ZYJ0_9EUPU</name>
<keyword evidence="4" id="KW-0812">Transmembrane</keyword>
<feature type="compositionally biased region" description="Basic residues" evidence="9">
    <location>
        <begin position="7"/>
        <end position="19"/>
    </location>
</feature>